<evidence type="ECO:0000313" key="6">
    <source>
        <dbReference type="Proteomes" id="UP000776651"/>
    </source>
</evidence>
<dbReference type="Pfam" id="PF00005">
    <property type="entry name" value="ABC_tran"/>
    <property type="match status" value="1"/>
</dbReference>
<dbReference type="PROSITE" id="PS00211">
    <property type="entry name" value="ABC_TRANSPORTER_1"/>
    <property type="match status" value="1"/>
</dbReference>
<dbReference type="InterPro" id="IPR015854">
    <property type="entry name" value="ABC_transpr_LolD-like"/>
</dbReference>
<organism evidence="5 6">
    <name type="scientific">Qipengyuania pacifica</name>
    <dbReference type="NCBI Taxonomy" id="2860199"/>
    <lineage>
        <taxon>Bacteria</taxon>
        <taxon>Pseudomonadati</taxon>
        <taxon>Pseudomonadota</taxon>
        <taxon>Alphaproteobacteria</taxon>
        <taxon>Sphingomonadales</taxon>
        <taxon>Erythrobacteraceae</taxon>
        <taxon>Qipengyuania</taxon>
    </lineage>
</organism>
<reference evidence="5 6" key="1">
    <citation type="submission" date="2021-08" db="EMBL/GenBank/DDBJ databases">
        <title>Comparative Genomics Analysis of the Genus Qipengyuania Reveals Extensive Genetic Diversity and Metabolic Versatility, Including the Description of Fifteen Novel Species.</title>
        <authorList>
            <person name="Liu Y."/>
        </authorList>
    </citation>
    <scope>NUCLEOTIDE SEQUENCE [LARGE SCALE GENOMIC DNA]</scope>
    <source>
        <strain evidence="5 6">GH25</strain>
    </source>
</reference>
<sequence length="271" mass="28726">MAPHLARRRKRTVPWRRTGSTNAANASASFLVQFFAPCHRSTVTNSQAAISARNLTLTLGSSDAPVEILRGIDLDIARGSTVALLGPSGSGKSSLMAVLSGLERASGGTLVVAGEDFATLDEDALAHARRGRIGIVLQAFHLLPTMTALENVATPMELAGERDAQARAKAELEAVGLGHRLDHYPQQLSGGEQQRVAIARAIAPRPDLIFADEPTGNLDAATGHEIVELLFNRRVETGATLLVITHDPELAEHCERVLQLGDGRIASDTAA</sequence>
<accession>A0ABS7JHE5</accession>
<dbReference type="EMBL" id="JAIGNQ010000004">
    <property type="protein sequence ID" value="MBX7489442.1"/>
    <property type="molecule type" value="Genomic_DNA"/>
</dbReference>
<dbReference type="CDD" id="cd03255">
    <property type="entry name" value="ABC_MJ0796_LolCDE_FtsE"/>
    <property type="match status" value="1"/>
</dbReference>
<dbReference type="InterPro" id="IPR017871">
    <property type="entry name" value="ABC_transporter-like_CS"/>
</dbReference>
<keyword evidence="6" id="KW-1185">Reference proteome</keyword>
<keyword evidence="1" id="KW-0813">Transport</keyword>
<dbReference type="InterPro" id="IPR003593">
    <property type="entry name" value="AAA+_ATPase"/>
</dbReference>
<evidence type="ECO:0000256" key="1">
    <source>
        <dbReference type="ARBA" id="ARBA00022448"/>
    </source>
</evidence>
<dbReference type="PANTHER" id="PTHR24220:SF659">
    <property type="entry name" value="TRANSPORTER, PUTATIVE-RELATED"/>
    <property type="match status" value="1"/>
</dbReference>
<dbReference type="Gene3D" id="3.40.50.300">
    <property type="entry name" value="P-loop containing nucleotide triphosphate hydrolases"/>
    <property type="match status" value="1"/>
</dbReference>
<evidence type="ECO:0000313" key="5">
    <source>
        <dbReference type="EMBL" id="MBX7489442.1"/>
    </source>
</evidence>
<dbReference type="InterPro" id="IPR027417">
    <property type="entry name" value="P-loop_NTPase"/>
</dbReference>
<dbReference type="SMART" id="SM00382">
    <property type="entry name" value="AAA"/>
    <property type="match status" value="1"/>
</dbReference>
<evidence type="ECO:0000256" key="3">
    <source>
        <dbReference type="ARBA" id="ARBA00022840"/>
    </source>
</evidence>
<keyword evidence="2" id="KW-0547">Nucleotide-binding</keyword>
<proteinExistence type="predicted"/>
<dbReference type="InterPro" id="IPR003439">
    <property type="entry name" value="ABC_transporter-like_ATP-bd"/>
</dbReference>
<protein>
    <submittedName>
        <fullName evidence="5">ABC transporter ATP-binding protein</fullName>
    </submittedName>
</protein>
<dbReference type="SUPFAM" id="SSF52540">
    <property type="entry name" value="P-loop containing nucleoside triphosphate hydrolases"/>
    <property type="match status" value="1"/>
</dbReference>
<gene>
    <name evidence="5" type="ORF">K3177_13045</name>
</gene>
<dbReference type="GO" id="GO:0005524">
    <property type="term" value="F:ATP binding"/>
    <property type="evidence" value="ECO:0007669"/>
    <property type="project" value="UniProtKB-KW"/>
</dbReference>
<keyword evidence="3 5" id="KW-0067">ATP-binding</keyword>
<feature type="domain" description="ABC transporter" evidence="4">
    <location>
        <begin position="50"/>
        <end position="271"/>
    </location>
</feature>
<evidence type="ECO:0000256" key="2">
    <source>
        <dbReference type="ARBA" id="ARBA00022741"/>
    </source>
</evidence>
<comment type="caution">
    <text evidence="5">The sequence shown here is derived from an EMBL/GenBank/DDBJ whole genome shotgun (WGS) entry which is preliminary data.</text>
</comment>
<evidence type="ECO:0000259" key="4">
    <source>
        <dbReference type="PROSITE" id="PS50893"/>
    </source>
</evidence>
<dbReference type="Proteomes" id="UP000776651">
    <property type="component" value="Unassembled WGS sequence"/>
</dbReference>
<dbReference type="PROSITE" id="PS50893">
    <property type="entry name" value="ABC_TRANSPORTER_2"/>
    <property type="match status" value="1"/>
</dbReference>
<dbReference type="InterPro" id="IPR017911">
    <property type="entry name" value="MacB-like_ATP-bd"/>
</dbReference>
<dbReference type="PANTHER" id="PTHR24220">
    <property type="entry name" value="IMPORT ATP-BINDING PROTEIN"/>
    <property type="match status" value="1"/>
</dbReference>
<name>A0ABS7JHE5_9SPHN</name>